<feature type="non-terminal residue" evidence="1">
    <location>
        <position position="1"/>
    </location>
</feature>
<dbReference type="AlphaFoldDB" id="A0A6J4J5S8"/>
<accession>A0A6J4J5S8</accession>
<feature type="non-terminal residue" evidence="1">
    <location>
        <position position="41"/>
    </location>
</feature>
<protein>
    <submittedName>
        <fullName evidence="1">Uncharacterized protein</fullName>
    </submittedName>
</protein>
<dbReference type="EMBL" id="CADCTK010000614">
    <property type="protein sequence ID" value="CAA9267780.1"/>
    <property type="molecule type" value="Genomic_DNA"/>
</dbReference>
<sequence>QKRLVGSGRLSAIGLPSACGRSPATPAVSASDVGGVCGKCV</sequence>
<reference evidence="1" key="1">
    <citation type="submission" date="2020-02" db="EMBL/GenBank/DDBJ databases">
        <authorList>
            <person name="Meier V. D."/>
        </authorList>
    </citation>
    <scope>NUCLEOTIDE SEQUENCE</scope>
    <source>
        <strain evidence="1">AVDCRST_MAG26</strain>
    </source>
</reference>
<proteinExistence type="predicted"/>
<name>A0A6J4J5S8_9CHLR</name>
<gene>
    <name evidence="1" type="ORF">AVDCRST_MAG26-2658</name>
</gene>
<evidence type="ECO:0000313" key="1">
    <source>
        <dbReference type="EMBL" id="CAA9267780.1"/>
    </source>
</evidence>
<organism evidence="1">
    <name type="scientific">uncultured Chloroflexia bacterium</name>
    <dbReference type="NCBI Taxonomy" id="1672391"/>
    <lineage>
        <taxon>Bacteria</taxon>
        <taxon>Bacillati</taxon>
        <taxon>Chloroflexota</taxon>
        <taxon>Chloroflexia</taxon>
        <taxon>environmental samples</taxon>
    </lineage>
</organism>